<dbReference type="Gene3D" id="2.130.10.10">
    <property type="entry name" value="YVTN repeat-like/Quinoprotein amine dehydrogenase"/>
    <property type="match status" value="1"/>
</dbReference>
<proteinExistence type="predicted"/>
<reference evidence="2" key="1">
    <citation type="journal article" date="2024" name="FEMS Microbiol. Lett.">
        <title>Genomic insights into Spiroplasma endosymbionts that induce male-killing and protective phenotypes in the pea aphid.</title>
        <authorList>
            <person name="Arai H."/>
            <person name="Legeai F."/>
            <person name="Kageyama D."/>
            <person name="Sugio A."/>
            <person name="Simon J.C."/>
        </authorList>
    </citation>
    <scope>NUCLEOTIDE SEQUENCE [LARGE SCALE GENOMIC DNA]</scope>
    <source>
        <strain evidence="2">sAp269</strain>
    </source>
</reference>
<dbReference type="EMBL" id="AP028955">
    <property type="protein sequence ID" value="BET37634.1"/>
    <property type="molecule type" value="Genomic_DNA"/>
</dbReference>
<keyword evidence="2" id="KW-1185">Reference proteome</keyword>
<dbReference type="RefSeq" id="WP_353306469.1">
    <property type="nucleotide sequence ID" value="NZ_AP028955.1"/>
</dbReference>
<organism evidence="1 2">
    <name type="scientific">Spiroplasma ixodetis</name>
    <dbReference type="NCBI Taxonomy" id="2141"/>
    <lineage>
        <taxon>Bacteria</taxon>
        <taxon>Bacillati</taxon>
        <taxon>Mycoplasmatota</taxon>
        <taxon>Mollicutes</taxon>
        <taxon>Entomoplasmatales</taxon>
        <taxon>Spiroplasmataceae</taxon>
        <taxon>Spiroplasma</taxon>
    </lineage>
</organism>
<sequence length="483" mass="54342">MQKILNLITLSTLTTVFPTPLLSNILLIEKVKQDVGKTNSNNEYVPLRAITRLKKTIFSLAIDGDGTIWAIIDSKVNKSTDNGKTFNKVINGFPIGTYTSSVNSLTIDINGTIWVATTNYEGLYKSTDNGKTFQQIKIKGFPSSQIDKIAVSQNGDIYASKQDYIYKYIDNGKNFEKFYSFQFLNQIKTMNIQNNGTIWVGTNKGLYVFSAGIDTPTKLNDRNILAIDIDKTNTIYFGMDDSLYNFSAGSDTPTKIDGINDAVSSITFDKLDNVYFETYTNILNILQTALSWTKEKSQFNLIDSTKKKIWTRNDLLTVDGELNIEIKNNNIDKVLFDNVLQTQTAKQWNINVKPKTSEKDHNLQVIFILDGKQYTSQIIVSMQAKIDPPIPPKQENLSDVIKFDIDNKLGNILDNNNETIISAITQKNSRIIDFSQIEIEKKDMHSATLTAKKDSKSYQGSVVVKYNVVPATVVDLKIDLKPT</sequence>
<evidence type="ECO:0000313" key="2">
    <source>
        <dbReference type="Proteomes" id="UP001473424"/>
    </source>
</evidence>
<dbReference type="SUPFAM" id="SSF110296">
    <property type="entry name" value="Oligoxyloglucan reducing end-specific cellobiohydrolase"/>
    <property type="match status" value="1"/>
</dbReference>
<accession>A0ABN7BS03</accession>
<dbReference type="Proteomes" id="UP001473424">
    <property type="component" value="Chromosome"/>
</dbReference>
<dbReference type="InterPro" id="IPR015943">
    <property type="entry name" value="WD40/YVTN_repeat-like_dom_sf"/>
</dbReference>
<gene>
    <name evidence="1" type="ORF">SAP269_02230</name>
</gene>
<evidence type="ECO:0000313" key="1">
    <source>
        <dbReference type="EMBL" id="BET37634.1"/>
    </source>
</evidence>
<protein>
    <submittedName>
        <fullName evidence="1">Uncharacterized protein</fullName>
    </submittedName>
</protein>
<name>A0ABN7BS03_9MOLU</name>